<dbReference type="AlphaFoldDB" id="A0A163BDZ0"/>
<keyword evidence="3" id="KW-1185">Reference proteome</keyword>
<dbReference type="OrthoDB" id="2446850at2759"/>
<sequence length="177" mass="20121">MTAAAIEIHNNMEPMNAFLLDWHVRVTWIAWMTLYVFWGAAWFSRHAFDNSNESDLSTGVHSGTADPALDGQDVANHHKTVQPPSWSRGICNRLNRAHDMLRDQVFMLGSVLTLNTFARASTRAVMILSWIYVAFAFIMFFVEAGYKNGYVRFLYSLLFYGIGLTICGLAYRQGFHA</sequence>
<accession>A0A163BDZ0</accession>
<keyword evidence="1" id="KW-0472">Membrane</keyword>
<protein>
    <submittedName>
        <fullName evidence="2">Uncharacterized protein</fullName>
    </submittedName>
</protein>
<feature type="transmembrane region" description="Helical" evidence="1">
    <location>
        <begin position="153"/>
        <end position="171"/>
    </location>
</feature>
<evidence type="ECO:0000313" key="2">
    <source>
        <dbReference type="EMBL" id="OAD80961.1"/>
    </source>
</evidence>
<dbReference type="Proteomes" id="UP000077315">
    <property type="component" value="Unassembled WGS sequence"/>
</dbReference>
<name>A0A163BDZ0_PHYB8</name>
<evidence type="ECO:0000313" key="3">
    <source>
        <dbReference type="Proteomes" id="UP000077315"/>
    </source>
</evidence>
<gene>
    <name evidence="2" type="ORF">PHYBLDRAFT_138510</name>
</gene>
<feature type="transmembrane region" description="Helical" evidence="1">
    <location>
        <begin position="124"/>
        <end position="141"/>
    </location>
</feature>
<feature type="transmembrane region" description="Helical" evidence="1">
    <location>
        <begin position="22"/>
        <end position="43"/>
    </location>
</feature>
<reference evidence="3" key="1">
    <citation type="submission" date="2015-06" db="EMBL/GenBank/DDBJ databases">
        <title>Expansion of signal transduction pathways in fungi by whole-genome duplication.</title>
        <authorList>
            <consortium name="DOE Joint Genome Institute"/>
            <person name="Corrochano L.M."/>
            <person name="Kuo A."/>
            <person name="Marcet-Houben M."/>
            <person name="Polaino S."/>
            <person name="Salamov A."/>
            <person name="Villalobos J.M."/>
            <person name="Alvarez M.I."/>
            <person name="Avalos J."/>
            <person name="Benito E.P."/>
            <person name="Benoit I."/>
            <person name="Burger G."/>
            <person name="Camino L.P."/>
            <person name="Canovas D."/>
            <person name="Cerda-Olmedo E."/>
            <person name="Cheng J.-F."/>
            <person name="Dominguez A."/>
            <person name="Elias M."/>
            <person name="Eslava A.P."/>
            <person name="Glaser F."/>
            <person name="Grimwood J."/>
            <person name="Gutierrez G."/>
            <person name="Heitman J."/>
            <person name="Henrissat B."/>
            <person name="Iturriaga E.A."/>
            <person name="Lang B.F."/>
            <person name="Lavin J.L."/>
            <person name="Lee S."/>
            <person name="Li W."/>
            <person name="Lindquist E."/>
            <person name="Lopez-Garcia S."/>
            <person name="Luque E.M."/>
            <person name="Marcos A.T."/>
            <person name="Martin J."/>
            <person name="McCluskey K."/>
            <person name="Medina H.R."/>
            <person name="Miralles-Duran A."/>
            <person name="Miyazaki A."/>
            <person name="Munoz-Torres E."/>
            <person name="Oguiza J.A."/>
            <person name="Ohm R."/>
            <person name="Olmedo M."/>
            <person name="Orejas M."/>
            <person name="Ortiz-Castellanos L."/>
            <person name="Pisabarro A.G."/>
            <person name="Rodriguez-Romero J."/>
            <person name="Ruiz-Herrera J."/>
            <person name="Ruiz-Vazquez R."/>
            <person name="Sanz C."/>
            <person name="Schackwitz W."/>
            <person name="Schmutz J."/>
            <person name="Shahriari M."/>
            <person name="Shelest E."/>
            <person name="Silva-Franco F."/>
            <person name="Soanes D."/>
            <person name="Syed K."/>
            <person name="Tagua V.G."/>
            <person name="Talbot N.J."/>
            <person name="Thon M."/>
            <person name="De vries R.P."/>
            <person name="Wiebenga A."/>
            <person name="Yadav J.S."/>
            <person name="Braun E.L."/>
            <person name="Baker S."/>
            <person name="Garre V."/>
            <person name="Horwitz B."/>
            <person name="Torres-Martinez S."/>
            <person name="Idnurm A."/>
            <person name="Herrera-Estrella A."/>
            <person name="Gabaldon T."/>
            <person name="Grigoriev I.V."/>
        </authorList>
    </citation>
    <scope>NUCLEOTIDE SEQUENCE [LARGE SCALE GENOMIC DNA]</scope>
    <source>
        <strain evidence="3">NRRL 1555(-)</strain>
    </source>
</reference>
<proteinExistence type="predicted"/>
<keyword evidence="1" id="KW-0812">Transmembrane</keyword>
<dbReference type="GeneID" id="28990919"/>
<dbReference type="EMBL" id="KV440971">
    <property type="protein sequence ID" value="OAD80961.1"/>
    <property type="molecule type" value="Genomic_DNA"/>
</dbReference>
<organism evidence="2 3">
    <name type="scientific">Phycomyces blakesleeanus (strain ATCC 8743b / DSM 1359 / FGSC 10004 / NBRC 33097 / NRRL 1555)</name>
    <dbReference type="NCBI Taxonomy" id="763407"/>
    <lineage>
        <taxon>Eukaryota</taxon>
        <taxon>Fungi</taxon>
        <taxon>Fungi incertae sedis</taxon>
        <taxon>Mucoromycota</taxon>
        <taxon>Mucoromycotina</taxon>
        <taxon>Mucoromycetes</taxon>
        <taxon>Mucorales</taxon>
        <taxon>Phycomycetaceae</taxon>
        <taxon>Phycomyces</taxon>
    </lineage>
</organism>
<dbReference type="InParanoid" id="A0A163BDZ0"/>
<dbReference type="RefSeq" id="XP_018299001.1">
    <property type="nucleotide sequence ID" value="XM_018430013.1"/>
</dbReference>
<keyword evidence="1" id="KW-1133">Transmembrane helix</keyword>
<evidence type="ECO:0000256" key="1">
    <source>
        <dbReference type="SAM" id="Phobius"/>
    </source>
</evidence>
<dbReference type="VEuPathDB" id="FungiDB:PHYBLDRAFT_138510"/>